<protein>
    <submittedName>
        <fullName evidence="1">Uncharacterized protein</fullName>
    </submittedName>
</protein>
<name>A0ABD5YH03_9EURY</name>
<keyword evidence="2" id="KW-1185">Reference proteome</keyword>
<dbReference type="AlphaFoldDB" id="A0ABD5YH03"/>
<sequence length="64" mass="7046">MLGTFGNDAVLRRFLQFSASPEISKLFISDTFVGIPAMATIRSPVSLRSALLYHGTDEGRSENR</sequence>
<evidence type="ECO:0000313" key="1">
    <source>
        <dbReference type="EMBL" id="MFC7188613.1"/>
    </source>
</evidence>
<gene>
    <name evidence="1" type="ORF">ACFQL7_01265</name>
</gene>
<dbReference type="EMBL" id="JBHTAX010000001">
    <property type="protein sequence ID" value="MFC7188613.1"/>
    <property type="molecule type" value="Genomic_DNA"/>
</dbReference>
<accession>A0ABD5YH03</accession>
<evidence type="ECO:0000313" key="2">
    <source>
        <dbReference type="Proteomes" id="UP001596417"/>
    </source>
</evidence>
<dbReference type="RefSeq" id="WP_390204335.1">
    <property type="nucleotide sequence ID" value="NZ_JBHSZC010000001.1"/>
</dbReference>
<organism evidence="1 2">
    <name type="scientific">Halocatena marina</name>
    <dbReference type="NCBI Taxonomy" id="2934937"/>
    <lineage>
        <taxon>Archaea</taxon>
        <taxon>Methanobacteriati</taxon>
        <taxon>Methanobacteriota</taxon>
        <taxon>Stenosarchaea group</taxon>
        <taxon>Halobacteria</taxon>
        <taxon>Halobacteriales</taxon>
        <taxon>Natronomonadaceae</taxon>
        <taxon>Halocatena</taxon>
    </lineage>
</organism>
<dbReference type="Proteomes" id="UP001596417">
    <property type="component" value="Unassembled WGS sequence"/>
</dbReference>
<reference evidence="1 2" key="1">
    <citation type="journal article" date="2019" name="Int. J. Syst. Evol. Microbiol.">
        <title>The Global Catalogue of Microorganisms (GCM) 10K type strain sequencing project: providing services to taxonomists for standard genome sequencing and annotation.</title>
        <authorList>
            <consortium name="The Broad Institute Genomics Platform"/>
            <consortium name="The Broad Institute Genome Sequencing Center for Infectious Disease"/>
            <person name="Wu L."/>
            <person name="Ma J."/>
        </authorList>
    </citation>
    <scope>NUCLEOTIDE SEQUENCE [LARGE SCALE GENOMIC DNA]</scope>
    <source>
        <strain evidence="1 2">RDMS1</strain>
    </source>
</reference>
<comment type="caution">
    <text evidence="1">The sequence shown here is derived from an EMBL/GenBank/DDBJ whole genome shotgun (WGS) entry which is preliminary data.</text>
</comment>
<proteinExistence type="predicted"/>